<dbReference type="GO" id="GO:0005675">
    <property type="term" value="C:transcription factor TFIIH holo complex"/>
    <property type="evidence" value="ECO:0007669"/>
    <property type="project" value="UniProtKB-UniRule"/>
</dbReference>
<evidence type="ECO:0000256" key="4">
    <source>
        <dbReference type="ARBA" id="ARBA00022763"/>
    </source>
</evidence>
<evidence type="ECO:0000256" key="3">
    <source>
        <dbReference type="ARBA" id="ARBA00022723"/>
    </source>
</evidence>
<evidence type="ECO:0000313" key="12">
    <source>
        <dbReference type="EMBL" id="OMJ79549.1"/>
    </source>
</evidence>
<evidence type="ECO:0000256" key="2">
    <source>
        <dbReference type="ARBA" id="ARBA00005273"/>
    </source>
</evidence>
<keyword evidence="5 11" id="KW-0863">Zinc-finger</keyword>
<keyword evidence="4 11" id="KW-0227">DNA damage</keyword>
<evidence type="ECO:0000256" key="1">
    <source>
        <dbReference type="ARBA" id="ARBA00004123"/>
    </source>
</evidence>
<evidence type="ECO:0000256" key="5">
    <source>
        <dbReference type="ARBA" id="ARBA00022771"/>
    </source>
</evidence>
<dbReference type="Pfam" id="PF03850">
    <property type="entry name" value="Tfb4"/>
    <property type="match status" value="1"/>
</dbReference>
<accession>A0A1R2BRU9</accession>
<reference evidence="12 13" key="1">
    <citation type="submission" date="2016-11" db="EMBL/GenBank/DDBJ databases">
        <title>The macronuclear genome of Stentor coeruleus: a giant cell with tiny introns.</title>
        <authorList>
            <person name="Slabodnick M."/>
            <person name="Ruby J.G."/>
            <person name="Reiff S.B."/>
            <person name="Swart E.C."/>
            <person name="Gosai S."/>
            <person name="Prabakaran S."/>
            <person name="Witkowska E."/>
            <person name="Larue G.E."/>
            <person name="Fisher S."/>
            <person name="Freeman R.M."/>
            <person name="Gunawardena J."/>
            <person name="Chu W."/>
            <person name="Stover N.A."/>
            <person name="Gregory B.D."/>
            <person name="Nowacki M."/>
            <person name="Derisi J."/>
            <person name="Roy S.W."/>
            <person name="Marshall W.F."/>
            <person name="Sood P."/>
        </authorList>
    </citation>
    <scope>NUCLEOTIDE SEQUENCE [LARGE SCALE GENOMIC DNA]</scope>
    <source>
        <strain evidence="12">WM001</strain>
    </source>
</reference>
<dbReference type="AlphaFoldDB" id="A0A1R2BRU9"/>
<dbReference type="PANTHER" id="PTHR12831">
    <property type="entry name" value="TRANSCRIPTION INITIATION FACTOR IIH TFIIH , POLYPEPTIDE 3-RELATED"/>
    <property type="match status" value="1"/>
</dbReference>
<keyword evidence="8 11" id="KW-0804">Transcription</keyword>
<evidence type="ECO:0000313" key="13">
    <source>
        <dbReference type="Proteomes" id="UP000187209"/>
    </source>
</evidence>
<evidence type="ECO:0000256" key="7">
    <source>
        <dbReference type="ARBA" id="ARBA00023015"/>
    </source>
</evidence>
<evidence type="ECO:0000256" key="11">
    <source>
        <dbReference type="RuleBase" id="RU368090"/>
    </source>
</evidence>
<keyword evidence="10 11" id="KW-0539">Nucleus</keyword>
<dbReference type="GO" id="GO:0008270">
    <property type="term" value="F:zinc ion binding"/>
    <property type="evidence" value="ECO:0007669"/>
    <property type="project" value="UniProtKB-KW"/>
</dbReference>
<keyword evidence="3 11" id="KW-0479">Metal-binding</keyword>
<organism evidence="12 13">
    <name type="scientific">Stentor coeruleus</name>
    <dbReference type="NCBI Taxonomy" id="5963"/>
    <lineage>
        <taxon>Eukaryota</taxon>
        <taxon>Sar</taxon>
        <taxon>Alveolata</taxon>
        <taxon>Ciliophora</taxon>
        <taxon>Postciliodesmatophora</taxon>
        <taxon>Heterotrichea</taxon>
        <taxon>Heterotrichida</taxon>
        <taxon>Stentoridae</taxon>
        <taxon>Stentor</taxon>
    </lineage>
</organism>
<keyword evidence="9 11" id="KW-0234">DNA repair</keyword>
<dbReference type="InterPro" id="IPR036465">
    <property type="entry name" value="vWFA_dom_sf"/>
</dbReference>
<evidence type="ECO:0000256" key="6">
    <source>
        <dbReference type="ARBA" id="ARBA00022833"/>
    </source>
</evidence>
<gene>
    <name evidence="12" type="ORF">SteCoe_20399</name>
</gene>
<dbReference type="GO" id="GO:0000439">
    <property type="term" value="C:transcription factor TFIIH core complex"/>
    <property type="evidence" value="ECO:0007669"/>
    <property type="project" value="UniProtKB-UniRule"/>
</dbReference>
<sequence>MAQNLIVILDAIKSHWEVQQSSFIDANTQTLTLPLVINALKALSFALKIQHSENYMQIYIATGNTLVPELPENCKAIQGTIWKATARALCYINSAKIKARILVIQKSVVPGEQDIALNLMIAAQQLKTEIDGLAFTECEVLAKTSAFSGGVFMRQNSIGILQTLLQVYLPINRPRTPKMHFKPYCNCCNKQVDRAYVCSSCLAIYCFLQPNCTKCFSRLILPDCI</sequence>
<proteinExistence type="inferred from homology"/>
<dbReference type="PANTHER" id="PTHR12831:SF0">
    <property type="entry name" value="GENERAL TRANSCRIPTION FACTOR IIH SUBUNIT 3"/>
    <property type="match status" value="1"/>
</dbReference>
<comment type="subcellular location">
    <subcellularLocation>
        <location evidence="1 11">Nucleus</location>
    </subcellularLocation>
</comment>
<keyword evidence="7 11" id="KW-0805">Transcription regulation</keyword>
<evidence type="ECO:0000256" key="8">
    <source>
        <dbReference type="ARBA" id="ARBA00023163"/>
    </source>
</evidence>
<evidence type="ECO:0000256" key="10">
    <source>
        <dbReference type="ARBA" id="ARBA00023242"/>
    </source>
</evidence>
<evidence type="ECO:0000256" key="9">
    <source>
        <dbReference type="ARBA" id="ARBA00023204"/>
    </source>
</evidence>
<name>A0A1R2BRU9_9CILI</name>
<dbReference type="OrthoDB" id="17307at2759"/>
<dbReference type="EMBL" id="MPUH01000465">
    <property type="protein sequence ID" value="OMJ79549.1"/>
    <property type="molecule type" value="Genomic_DNA"/>
</dbReference>
<keyword evidence="6 11" id="KW-0862">Zinc</keyword>
<keyword evidence="13" id="KW-1185">Reference proteome</keyword>
<dbReference type="GO" id="GO:0006355">
    <property type="term" value="P:regulation of DNA-templated transcription"/>
    <property type="evidence" value="ECO:0007669"/>
    <property type="project" value="InterPro"/>
</dbReference>
<comment type="caution">
    <text evidence="12">The sequence shown here is derived from an EMBL/GenBank/DDBJ whole genome shotgun (WGS) entry which is preliminary data.</text>
</comment>
<protein>
    <recommendedName>
        <fullName evidence="14">General transcription factor IIH subunit 3</fullName>
    </recommendedName>
</protein>
<evidence type="ECO:0008006" key="14">
    <source>
        <dbReference type="Google" id="ProtNLM"/>
    </source>
</evidence>
<dbReference type="Proteomes" id="UP000187209">
    <property type="component" value="Unassembled WGS sequence"/>
</dbReference>
<comment type="similarity">
    <text evidence="2 11">Belongs to the TFB4 family.</text>
</comment>
<dbReference type="Gene3D" id="3.40.50.410">
    <property type="entry name" value="von Willebrand factor, type A domain"/>
    <property type="match status" value="1"/>
</dbReference>
<dbReference type="InterPro" id="IPR004600">
    <property type="entry name" value="TFIIH_Tfb4/GTF2H3"/>
</dbReference>
<dbReference type="GO" id="GO:0006289">
    <property type="term" value="P:nucleotide-excision repair"/>
    <property type="evidence" value="ECO:0007669"/>
    <property type="project" value="UniProtKB-UniRule"/>
</dbReference>